<dbReference type="GO" id="GO:0006788">
    <property type="term" value="P:heme oxidation"/>
    <property type="evidence" value="ECO:0007669"/>
    <property type="project" value="InterPro"/>
</dbReference>
<dbReference type="EMBL" id="SACK01000008">
    <property type="protein sequence ID" value="RVT98396.1"/>
    <property type="molecule type" value="Genomic_DNA"/>
</dbReference>
<name>A0A437MLB4_9SPHI</name>
<accession>A0A437MLB4</accession>
<keyword evidence="2" id="KW-1185">Reference proteome</keyword>
<reference evidence="1 2" key="1">
    <citation type="submission" date="2019-01" db="EMBL/GenBank/DDBJ databases">
        <authorList>
            <person name="Chen W.-M."/>
        </authorList>
    </citation>
    <scope>NUCLEOTIDE SEQUENCE [LARGE SCALE GENOMIC DNA]</scope>
    <source>
        <strain evidence="1 2">YBJ-36</strain>
    </source>
</reference>
<dbReference type="CDD" id="cd19166">
    <property type="entry name" value="HemeO-bac"/>
    <property type="match status" value="1"/>
</dbReference>
<dbReference type="RefSeq" id="WP_127706948.1">
    <property type="nucleotide sequence ID" value="NZ_SACK01000008.1"/>
</dbReference>
<dbReference type="Pfam" id="PF01126">
    <property type="entry name" value="Heme_oxygenase"/>
    <property type="match status" value="1"/>
</dbReference>
<dbReference type="Gene3D" id="1.20.910.10">
    <property type="entry name" value="Heme oxygenase-like"/>
    <property type="match status" value="1"/>
</dbReference>
<dbReference type="AlphaFoldDB" id="A0A437MLB4"/>
<dbReference type="InterPro" id="IPR016053">
    <property type="entry name" value="Haem_Oase-like"/>
</dbReference>
<dbReference type="OrthoDB" id="114943at2"/>
<proteinExistence type="predicted"/>
<dbReference type="Proteomes" id="UP000282759">
    <property type="component" value="Unassembled WGS sequence"/>
</dbReference>
<dbReference type="SUPFAM" id="SSF48613">
    <property type="entry name" value="Heme oxygenase-like"/>
    <property type="match status" value="1"/>
</dbReference>
<gene>
    <name evidence="1" type="ORF">EOD41_16515</name>
</gene>
<sequence length="190" mass="20667">MVSATIKQHTQEAHAGLEKIVVQKLKNIRDDADYAALLQYFYAYFAALEDAIAPYITGEVLVDYVKRRKSGRLLADIEELGADLNKHPDVTVPEINNAKQAMGALYVMEGSVLGGTIIVQMLAKAGITKGISFFSGYGADNGVMWKQFTTALNQVAITPDEEQEVIDSATATFVNFKQVFVAEATAISQA</sequence>
<comment type="caution">
    <text evidence="1">The sequence shown here is derived from an EMBL/GenBank/DDBJ whole genome shotgun (WGS) entry which is preliminary data.</text>
</comment>
<evidence type="ECO:0000313" key="2">
    <source>
        <dbReference type="Proteomes" id="UP000282759"/>
    </source>
</evidence>
<evidence type="ECO:0000313" key="1">
    <source>
        <dbReference type="EMBL" id="RVT98396.1"/>
    </source>
</evidence>
<protein>
    <submittedName>
        <fullName evidence="1">Heme oxygenase</fullName>
    </submittedName>
</protein>
<organism evidence="1 2">
    <name type="scientific">Mucilaginibacter limnophilus</name>
    <dbReference type="NCBI Taxonomy" id="1932778"/>
    <lineage>
        <taxon>Bacteria</taxon>
        <taxon>Pseudomonadati</taxon>
        <taxon>Bacteroidota</taxon>
        <taxon>Sphingobacteriia</taxon>
        <taxon>Sphingobacteriales</taxon>
        <taxon>Sphingobacteriaceae</taxon>
        <taxon>Mucilaginibacter</taxon>
    </lineage>
</organism>
<dbReference type="InterPro" id="IPR016084">
    <property type="entry name" value="Haem_Oase-like_multi-hlx"/>
</dbReference>
<dbReference type="GO" id="GO:0004392">
    <property type="term" value="F:heme oxygenase (decyclizing) activity"/>
    <property type="evidence" value="ECO:0007669"/>
    <property type="project" value="InterPro"/>
</dbReference>